<dbReference type="CDD" id="cd06225">
    <property type="entry name" value="HAMP"/>
    <property type="match status" value="1"/>
</dbReference>
<gene>
    <name evidence="18" type="ORF">ACFOEE_07115</name>
</gene>
<dbReference type="SUPFAM" id="SSF47384">
    <property type="entry name" value="Homodimeric domain of signal transducing histidine kinase"/>
    <property type="match status" value="1"/>
</dbReference>
<dbReference type="CDD" id="cd00082">
    <property type="entry name" value="HisKA"/>
    <property type="match status" value="1"/>
</dbReference>
<dbReference type="InterPro" id="IPR050398">
    <property type="entry name" value="HssS/ArlS-like"/>
</dbReference>
<dbReference type="PANTHER" id="PTHR45528">
    <property type="entry name" value="SENSOR HISTIDINE KINASE CPXA"/>
    <property type="match status" value="1"/>
</dbReference>
<comment type="subcellular location">
    <subcellularLocation>
        <location evidence="2">Cell membrane</location>
        <topology evidence="2">Multi-pass membrane protein</topology>
    </subcellularLocation>
</comment>
<dbReference type="InterPro" id="IPR036890">
    <property type="entry name" value="HATPase_C_sf"/>
</dbReference>
<dbReference type="PROSITE" id="PS50885">
    <property type="entry name" value="HAMP"/>
    <property type="match status" value="1"/>
</dbReference>
<keyword evidence="13 15" id="KW-0472">Membrane</keyword>
<dbReference type="Gene3D" id="3.30.565.10">
    <property type="entry name" value="Histidine kinase-like ATPase, C-terminal domain"/>
    <property type="match status" value="1"/>
</dbReference>
<dbReference type="SMART" id="SM00304">
    <property type="entry name" value="HAMP"/>
    <property type="match status" value="1"/>
</dbReference>
<evidence type="ECO:0000256" key="13">
    <source>
        <dbReference type="ARBA" id="ARBA00023136"/>
    </source>
</evidence>
<evidence type="ECO:0000259" key="17">
    <source>
        <dbReference type="PROSITE" id="PS50885"/>
    </source>
</evidence>
<dbReference type="Gene3D" id="6.10.340.10">
    <property type="match status" value="1"/>
</dbReference>
<dbReference type="Pfam" id="PF02518">
    <property type="entry name" value="HATPase_c"/>
    <property type="match status" value="1"/>
</dbReference>
<protein>
    <recommendedName>
        <fullName evidence="3">histidine kinase</fullName>
        <ecNumber evidence="3">2.7.13.3</ecNumber>
    </recommendedName>
</protein>
<dbReference type="SMART" id="SM00388">
    <property type="entry name" value="HisKA"/>
    <property type="match status" value="1"/>
</dbReference>
<evidence type="ECO:0000259" key="16">
    <source>
        <dbReference type="PROSITE" id="PS50109"/>
    </source>
</evidence>
<keyword evidence="12" id="KW-0902">Two-component regulatory system</keyword>
<keyword evidence="5" id="KW-0597">Phosphoprotein</keyword>
<dbReference type="GO" id="GO:0005524">
    <property type="term" value="F:ATP binding"/>
    <property type="evidence" value="ECO:0007669"/>
    <property type="project" value="UniProtKB-KW"/>
</dbReference>
<feature type="compositionally biased region" description="Low complexity" evidence="14">
    <location>
        <begin position="117"/>
        <end position="126"/>
    </location>
</feature>
<evidence type="ECO:0000256" key="11">
    <source>
        <dbReference type="ARBA" id="ARBA00022989"/>
    </source>
</evidence>
<keyword evidence="8" id="KW-0547">Nucleotide-binding</keyword>
<dbReference type="SUPFAM" id="SSF158472">
    <property type="entry name" value="HAMP domain-like"/>
    <property type="match status" value="1"/>
</dbReference>
<comment type="caution">
    <text evidence="18">The sequence shown here is derived from an EMBL/GenBank/DDBJ whole genome shotgun (WGS) entry which is preliminary data.</text>
</comment>
<reference evidence="19" key="1">
    <citation type="journal article" date="2019" name="Int. J. Syst. Evol. Microbiol.">
        <title>The Global Catalogue of Microorganisms (GCM) 10K type strain sequencing project: providing services to taxonomists for standard genome sequencing and annotation.</title>
        <authorList>
            <consortium name="The Broad Institute Genomics Platform"/>
            <consortium name="The Broad Institute Genome Sequencing Center for Infectious Disease"/>
            <person name="Wu L."/>
            <person name="Ma J."/>
        </authorList>
    </citation>
    <scope>NUCLEOTIDE SEQUENCE [LARGE SCALE GENOMIC DNA]</scope>
    <source>
        <strain evidence="19">KCTC 42730</strain>
    </source>
</reference>
<keyword evidence="19" id="KW-1185">Reference proteome</keyword>
<dbReference type="InterPro" id="IPR004358">
    <property type="entry name" value="Sig_transdc_His_kin-like_C"/>
</dbReference>
<dbReference type="InterPro" id="IPR003594">
    <property type="entry name" value="HATPase_dom"/>
</dbReference>
<evidence type="ECO:0000256" key="4">
    <source>
        <dbReference type="ARBA" id="ARBA00022475"/>
    </source>
</evidence>
<dbReference type="InterPro" id="IPR005467">
    <property type="entry name" value="His_kinase_dom"/>
</dbReference>
<dbReference type="SMART" id="SM00387">
    <property type="entry name" value="HATPase_c"/>
    <property type="match status" value="1"/>
</dbReference>
<evidence type="ECO:0000256" key="14">
    <source>
        <dbReference type="SAM" id="MobiDB-lite"/>
    </source>
</evidence>
<keyword evidence="7 15" id="KW-0812">Transmembrane</keyword>
<comment type="catalytic activity">
    <reaction evidence="1">
        <text>ATP + protein L-histidine = ADP + protein N-phospho-L-histidine.</text>
        <dbReference type="EC" id="2.7.13.3"/>
    </reaction>
</comment>
<feature type="domain" description="Histidine kinase" evidence="16">
    <location>
        <begin position="287"/>
        <end position="504"/>
    </location>
</feature>
<dbReference type="InterPro" id="IPR003660">
    <property type="entry name" value="HAMP_dom"/>
</dbReference>
<dbReference type="Pfam" id="PF00672">
    <property type="entry name" value="HAMP"/>
    <property type="match status" value="1"/>
</dbReference>
<evidence type="ECO:0000256" key="15">
    <source>
        <dbReference type="SAM" id="Phobius"/>
    </source>
</evidence>
<dbReference type="PRINTS" id="PR00344">
    <property type="entry name" value="BCTRLSENSOR"/>
</dbReference>
<keyword evidence="11 15" id="KW-1133">Transmembrane helix</keyword>
<dbReference type="RefSeq" id="WP_377122937.1">
    <property type="nucleotide sequence ID" value="NZ_JBHRSD010000011.1"/>
</dbReference>
<evidence type="ECO:0000256" key="12">
    <source>
        <dbReference type="ARBA" id="ARBA00023012"/>
    </source>
</evidence>
<accession>A0ABV7CI60</accession>
<evidence type="ECO:0000256" key="6">
    <source>
        <dbReference type="ARBA" id="ARBA00022679"/>
    </source>
</evidence>
<sequence length="504" mass="56262">MILVANTLVVLAIFIANQLAFQRSFSQYVQSTTRADLVPVIEVFVKQLKESVNWNWIRPGTKDFENIVNIYQLGEKHPTKPLERERPRRLNEQGQLAEQRPRDGRRPPPPPEDQPLRPRAAGLAPPNDGGDRRRGTSRLMFKTVQGDLILGTPRMATSALWIPLHEGDDNPETQGQGAILGYLGIENGSRLNAKFDEMFAKEQQRQFTYITAIVLVISFLLAIPSSKYLVKPILAIRRNAKQLASGNYDVKLKPKGNDEIGQLAKDINRLADTLADNRKAQRQWIADISHELRTPIAVIRAELEGMMDGVIDLDVQAIDSLHDEMCRLTRLVDDLHQLTLADRGALTYSMAPISLTEVVRKVLDKHAAMLEQRHFQVLLQAPSAGQIYGDAQRLTQLFDNLMQNTLRYTDSSPEQAGHIVIQISEQNDEVILLWQDSAPGVDEQKLPKLFERLYRVDQARSRAHGGSGLGLAICTSIVLAHQGSIDALASELGGLAVKISLAKE</sequence>
<evidence type="ECO:0000256" key="8">
    <source>
        <dbReference type="ARBA" id="ARBA00022741"/>
    </source>
</evidence>
<evidence type="ECO:0000313" key="19">
    <source>
        <dbReference type="Proteomes" id="UP001595453"/>
    </source>
</evidence>
<organism evidence="18 19">
    <name type="scientific">Pseudoalteromonas fenneropenaei</name>
    <dbReference type="NCBI Taxonomy" id="1737459"/>
    <lineage>
        <taxon>Bacteria</taxon>
        <taxon>Pseudomonadati</taxon>
        <taxon>Pseudomonadota</taxon>
        <taxon>Gammaproteobacteria</taxon>
        <taxon>Alteromonadales</taxon>
        <taxon>Pseudoalteromonadaceae</taxon>
        <taxon>Pseudoalteromonas</taxon>
    </lineage>
</organism>
<dbReference type="SUPFAM" id="SSF55874">
    <property type="entry name" value="ATPase domain of HSP90 chaperone/DNA topoisomerase II/histidine kinase"/>
    <property type="match status" value="1"/>
</dbReference>
<dbReference type="PROSITE" id="PS50109">
    <property type="entry name" value="HIS_KIN"/>
    <property type="match status" value="1"/>
</dbReference>
<keyword evidence="10 18" id="KW-0067">ATP-binding</keyword>
<evidence type="ECO:0000256" key="9">
    <source>
        <dbReference type="ARBA" id="ARBA00022777"/>
    </source>
</evidence>
<dbReference type="Gene3D" id="1.10.287.130">
    <property type="match status" value="1"/>
</dbReference>
<dbReference type="InterPro" id="IPR036097">
    <property type="entry name" value="HisK_dim/P_sf"/>
</dbReference>
<keyword evidence="4" id="KW-1003">Cell membrane</keyword>
<dbReference type="InterPro" id="IPR003661">
    <property type="entry name" value="HisK_dim/P_dom"/>
</dbReference>
<evidence type="ECO:0000256" key="5">
    <source>
        <dbReference type="ARBA" id="ARBA00022553"/>
    </source>
</evidence>
<evidence type="ECO:0000256" key="10">
    <source>
        <dbReference type="ARBA" id="ARBA00022840"/>
    </source>
</evidence>
<proteinExistence type="predicted"/>
<name>A0ABV7CI60_9GAMM</name>
<feature type="domain" description="HAMP" evidence="17">
    <location>
        <begin position="227"/>
        <end position="279"/>
    </location>
</feature>
<evidence type="ECO:0000256" key="1">
    <source>
        <dbReference type="ARBA" id="ARBA00000085"/>
    </source>
</evidence>
<keyword evidence="6" id="KW-0808">Transferase</keyword>
<evidence type="ECO:0000256" key="2">
    <source>
        <dbReference type="ARBA" id="ARBA00004651"/>
    </source>
</evidence>
<keyword evidence="9" id="KW-0418">Kinase</keyword>
<dbReference type="EC" id="2.7.13.3" evidence="3"/>
<dbReference type="Pfam" id="PF00512">
    <property type="entry name" value="HisKA"/>
    <property type="match status" value="1"/>
</dbReference>
<feature type="region of interest" description="Disordered" evidence="14">
    <location>
        <begin position="78"/>
        <end position="137"/>
    </location>
</feature>
<evidence type="ECO:0000256" key="7">
    <source>
        <dbReference type="ARBA" id="ARBA00022692"/>
    </source>
</evidence>
<feature type="transmembrane region" description="Helical" evidence="15">
    <location>
        <begin position="207"/>
        <end position="230"/>
    </location>
</feature>
<dbReference type="EMBL" id="JBHRSD010000011">
    <property type="protein sequence ID" value="MFC3032282.1"/>
    <property type="molecule type" value="Genomic_DNA"/>
</dbReference>
<dbReference type="Proteomes" id="UP001595453">
    <property type="component" value="Unassembled WGS sequence"/>
</dbReference>
<feature type="compositionally biased region" description="Basic and acidic residues" evidence="14">
    <location>
        <begin position="78"/>
        <end position="91"/>
    </location>
</feature>
<evidence type="ECO:0000256" key="3">
    <source>
        <dbReference type="ARBA" id="ARBA00012438"/>
    </source>
</evidence>
<evidence type="ECO:0000313" key="18">
    <source>
        <dbReference type="EMBL" id="MFC3032282.1"/>
    </source>
</evidence>
<dbReference type="PANTHER" id="PTHR45528:SF1">
    <property type="entry name" value="SENSOR HISTIDINE KINASE CPXA"/>
    <property type="match status" value="1"/>
</dbReference>